<dbReference type="Proteomes" id="UP000008141">
    <property type="component" value="Unassembled WGS sequence"/>
</dbReference>
<proteinExistence type="predicted"/>
<organism evidence="3">
    <name type="scientific">Chlorella variabilis</name>
    <name type="common">Green alga</name>
    <dbReference type="NCBI Taxonomy" id="554065"/>
    <lineage>
        <taxon>Eukaryota</taxon>
        <taxon>Viridiplantae</taxon>
        <taxon>Chlorophyta</taxon>
        <taxon>core chlorophytes</taxon>
        <taxon>Trebouxiophyceae</taxon>
        <taxon>Chlorellales</taxon>
        <taxon>Chlorellaceae</taxon>
        <taxon>Chlorella clade</taxon>
        <taxon>Chlorella</taxon>
    </lineage>
</organism>
<dbReference type="EMBL" id="GL433859">
    <property type="protein sequence ID" value="EFN51945.1"/>
    <property type="molecule type" value="Genomic_DNA"/>
</dbReference>
<protein>
    <submittedName>
        <fullName evidence="2">Uncharacterized protein</fullName>
    </submittedName>
</protein>
<dbReference type="STRING" id="554065.E1ZQI9"/>
<sequence>MADPQPSHLQLERRRTNLHFSSWRLSSSILQSQGTVPLPAPAAPAQASNTDYVVARHAALLNGLTQQPCGCYAFLEEQEGQGAAQPQLGLYQIDVGEAGKPPQVHRVCGAAQVQQEAPAGGLTGGGLPPSVVEVQSAAPAPDAPTSSISASSLLLVSGGHGDVSLVVRPAATQQQPVTAGTAAATATAPPVFPLRLAPPLQGVRPVHLAAAFQLPQGMGSDVIGVCCILWAARPRSERQPSRCEVYAVQLVAELPPAPALPPALHVRAVQLLKVSDLPPHGVLAHPAAGSVLLALQPSAASVEEEAAAQRAAAAAAAASHGANGMEADGGGGDVSPRTLQAAVARLAAYTSDEPVGALPQQQYADLYREAGADGVGAMGSEPTCCLYTFVLAADTGASAGGAAGQADAVAAGQGQQGEGQPLLRLVHTLSCQPHKLLTCHLEQPAVGAQEPPTPDTHLPHGGGDGGGEQRRQQPAGSGPRLLLGLTDDVDCAVVAVSCLGGDGDGGGGGEGEAGGFAVEHVSSVPAMAYVAAGKVQRKFLLLVPPGGDVACALVEASQYAYLYRSVAPRQEYGEHQVVDMELPDSGRRGLLGAVLAGSRAGACRLLLLARAGLRVVDM</sequence>
<dbReference type="AlphaFoldDB" id="E1ZQI9"/>
<gene>
    <name evidence="2" type="ORF">CHLNCDRAFT_139610</name>
</gene>
<feature type="region of interest" description="Disordered" evidence="1">
    <location>
        <begin position="446"/>
        <end position="480"/>
    </location>
</feature>
<dbReference type="GeneID" id="17351375"/>
<dbReference type="InParanoid" id="E1ZQI9"/>
<name>E1ZQI9_CHLVA</name>
<evidence type="ECO:0000313" key="2">
    <source>
        <dbReference type="EMBL" id="EFN51945.1"/>
    </source>
</evidence>
<dbReference type="KEGG" id="cvr:CHLNCDRAFT_139610"/>
<accession>E1ZQI9</accession>
<evidence type="ECO:0000256" key="1">
    <source>
        <dbReference type="SAM" id="MobiDB-lite"/>
    </source>
</evidence>
<keyword evidence="3" id="KW-1185">Reference proteome</keyword>
<dbReference type="eggNOG" id="ENOG502SQ7F">
    <property type="taxonomic scope" value="Eukaryota"/>
</dbReference>
<dbReference type="RefSeq" id="XP_005844047.1">
    <property type="nucleotide sequence ID" value="XM_005843985.1"/>
</dbReference>
<reference evidence="2 3" key="1">
    <citation type="journal article" date="2010" name="Plant Cell">
        <title>The Chlorella variabilis NC64A genome reveals adaptation to photosymbiosis, coevolution with viruses, and cryptic sex.</title>
        <authorList>
            <person name="Blanc G."/>
            <person name="Duncan G."/>
            <person name="Agarkova I."/>
            <person name="Borodovsky M."/>
            <person name="Gurnon J."/>
            <person name="Kuo A."/>
            <person name="Lindquist E."/>
            <person name="Lucas S."/>
            <person name="Pangilinan J."/>
            <person name="Polle J."/>
            <person name="Salamov A."/>
            <person name="Terry A."/>
            <person name="Yamada T."/>
            <person name="Dunigan D.D."/>
            <person name="Grigoriev I.V."/>
            <person name="Claverie J.M."/>
            <person name="Van Etten J.L."/>
        </authorList>
    </citation>
    <scope>NUCLEOTIDE SEQUENCE [LARGE SCALE GENOMIC DNA]</scope>
    <source>
        <strain evidence="2 3">NC64A</strain>
    </source>
</reference>
<dbReference type="OrthoDB" id="514916at2759"/>
<dbReference type="OMA" id="HGANGME"/>
<evidence type="ECO:0000313" key="3">
    <source>
        <dbReference type="Proteomes" id="UP000008141"/>
    </source>
</evidence>